<dbReference type="RefSeq" id="WP_051631816.1">
    <property type="nucleotide sequence ID" value="NZ_AZRA01000045.1"/>
</dbReference>
<dbReference type="PRINTS" id="PR00410">
    <property type="entry name" value="PHEHYDRXLASE"/>
</dbReference>
<keyword evidence="2" id="KW-0001">2Fe-2S</keyword>
<proteinExistence type="predicted"/>
<dbReference type="Proteomes" id="UP000026714">
    <property type="component" value="Unassembled WGS sequence"/>
</dbReference>
<dbReference type="InterPro" id="IPR017927">
    <property type="entry name" value="FAD-bd_FR_type"/>
</dbReference>
<keyword evidence="5" id="KW-0560">Oxidoreductase</keyword>
<dbReference type="InterPro" id="IPR017938">
    <property type="entry name" value="Riboflavin_synthase-like_b-brl"/>
</dbReference>
<gene>
    <name evidence="5" type="ORF">X805_17540</name>
</gene>
<dbReference type="eggNOG" id="COG0543">
    <property type="taxonomic scope" value="Bacteria"/>
</dbReference>
<dbReference type="SUPFAM" id="SSF54292">
    <property type="entry name" value="2Fe-2S ferredoxin-like"/>
    <property type="match status" value="1"/>
</dbReference>
<evidence type="ECO:0000259" key="3">
    <source>
        <dbReference type="PROSITE" id="PS51085"/>
    </source>
</evidence>
<dbReference type="GO" id="GO:0004497">
    <property type="term" value="F:monooxygenase activity"/>
    <property type="evidence" value="ECO:0007669"/>
    <property type="project" value="UniProtKB-KW"/>
</dbReference>
<protein>
    <submittedName>
        <fullName evidence="5">Toluene monooxygenase oxidoreductase</fullName>
    </submittedName>
</protein>
<comment type="cofactor">
    <cofactor evidence="1">
        <name>FAD</name>
        <dbReference type="ChEBI" id="CHEBI:57692"/>
    </cofactor>
</comment>
<evidence type="ECO:0000256" key="1">
    <source>
        <dbReference type="ARBA" id="ARBA00001974"/>
    </source>
</evidence>
<dbReference type="InterPro" id="IPR008333">
    <property type="entry name" value="Cbr1-like_FAD-bd_dom"/>
</dbReference>
<dbReference type="InterPro" id="IPR001041">
    <property type="entry name" value="2Fe-2S_ferredoxin-type"/>
</dbReference>
<organism evidence="5 6">
    <name type="scientific">Sphaerotilus natans subsp. natans DSM 6575</name>
    <dbReference type="NCBI Taxonomy" id="1286631"/>
    <lineage>
        <taxon>Bacteria</taxon>
        <taxon>Pseudomonadati</taxon>
        <taxon>Pseudomonadota</taxon>
        <taxon>Betaproteobacteria</taxon>
        <taxon>Burkholderiales</taxon>
        <taxon>Sphaerotilaceae</taxon>
        <taxon>Sphaerotilus</taxon>
    </lineage>
</organism>
<dbReference type="PROSITE" id="PS51384">
    <property type="entry name" value="FAD_FR"/>
    <property type="match status" value="1"/>
</dbReference>
<keyword evidence="2" id="KW-0408">Iron</keyword>
<dbReference type="InterPro" id="IPR050415">
    <property type="entry name" value="MRET"/>
</dbReference>
<dbReference type="Gene3D" id="2.40.30.10">
    <property type="entry name" value="Translation factors"/>
    <property type="match status" value="1"/>
</dbReference>
<dbReference type="PROSITE" id="PS00197">
    <property type="entry name" value="2FE2S_FER_1"/>
    <property type="match status" value="1"/>
</dbReference>
<dbReference type="Gene3D" id="3.10.20.30">
    <property type="match status" value="1"/>
</dbReference>
<accession>A0A059KMV2</accession>
<dbReference type="PATRIC" id="fig|1286631.3.peg.1725"/>
<evidence type="ECO:0000256" key="2">
    <source>
        <dbReference type="ARBA" id="ARBA00022714"/>
    </source>
</evidence>
<dbReference type="PANTHER" id="PTHR47354:SF5">
    <property type="entry name" value="PROTEIN RFBI"/>
    <property type="match status" value="1"/>
</dbReference>
<keyword evidence="6" id="KW-1185">Reference proteome</keyword>
<dbReference type="InterPro" id="IPR001433">
    <property type="entry name" value="OxRdtase_FAD/NAD-bd"/>
</dbReference>
<dbReference type="SUPFAM" id="SSF52343">
    <property type="entry name" value="Ferredoxin reductase-like, C-terminal NADP-linked domain"/>
    <property type="match status" value="1"/>
</dbReference>
<dbReference type="SMR" id="A0A059KMV2"/>
<reference evidence="5 6" key="1">
    <citation type="journal article" date="2014" name="FEMS Microbiol. Ecol.">
        <title>Sphaerotilus natans encrusted with nanoball-shaped Fe(III) oxide minerals formed by nitrate-reducing mixotrophic Fe(II) oxidation.</title>
        <authorList>
            <person name="Park S."/>
            <person name="Kim D.H."/>
            <person name="Lee J.H."/>
            <person name="Hur H.G."/>
        </authorList>
    </citation>
    <scope>NUCLEOTIDE SEQUENCE [LARGE SCALE GENOMIC DNA]</scope>
    <source>
        <strain evidence="5 6">DSM 6575</strain>
    </source>
</reference>
<dbReference type="GO" id="GO:0051537">
    <property type="term" value="F:2 iron, 2 sulfur cluster binding"/>
    <property type="evidence" value="ECO:0007669"/>
    <property type="project" value="UniProtKB-KW"/>
</dbReference>
<dbReference type="CDD" id="cd00207">
    <property type="entry name" value="fer2"/>
    <property type="match status" value="1"/>
</dbReference>
<evidence type="ECO:0000259" key="4">
    <source>
        <dbReference type="PROSITE" id="PS51384"/>
    </source>
</evidence>
<evidence type="ECO:0000313" key="6">
    <source>
        <dbReference type="Proteomes" id="UP000026714"/>
    </source>
</evidence>
<dbReference type="InterPro" id="IPR006058">
    <property type="entry name" value="2Fe2S_fd_BS"/>
</dbReference>
<dbReference type="InterPro" id="IPR039261">
    <property type="entry name" value="FNR_nucleotide-bd"/>
</dbReference>
<dbReference type="PANTHER" id="PTHR47354">
    <property type="entry name" value="NADH OXIDOREDUCTASE HCR"/>
    <property type="match status" value="1"/>
</dbReference>
<dbReference type="AlphaFoldDB" id="A0A059KMV2"/>
<dbReference type="InterPro" id="IPR012675">
    <property type="entry name" value="Beta-grasp_dom_sf"/>
</dbReference>
<dbReference type="CDD" id="cd06190">
    <property type="entry name" value="T4MO_e_transfer_like"/>
    <property type="match status" value="1"/>
</dbReference>
<feature type="domain" description="2Fe-2S ferredoxin-type" evidence="3">
    <location>
        <begin position="8"/>
        <end position="99"/>
    </location>
</feature>
<dbReference type="Pfam" id="PF00970">
    <property type="entry name" value="FAD_binding_6"/>
    <property type="match status" value="1"/>
</dbReference>
<dbReference type="Pfam" id="PF00111">
    <property type="entry name" value="Fer2"/>
    <property type="match status" value="1"/>
</dbReference>
<dbReference type="Pfam" id="PF00175">
    <property type="entry name" value="NAD_binding_1"/>
    <property type="match status" value="1"/>
</dbReference>
<evidence type="ECO:0000313" key="5">
    <source>
        <dbReference type="EMBL" id="KDB52690.1"/>
    </source>
</evidence>
<dbReference type="PROSITE" id="PS51085">
    <property type="entry name" value="2FE2S_FER_2"/>
    <property type="match status" value="1"/>
</dbReference>
<dbReference type="SUPFAM" id="SSF63380">
    <property type="entry name" value="Riboflavin synthase domain-like"/>
    <property type="match status" value="1"/>
</dbReference>
<dbReference type="EMBL" id="AZRA01000045">
    <property type="protein sequence ID" value="KDB52690.1"/>
    <property type="molecule type" value="Genomic_DNA"/>
</dbReference>
<feature type="domain" description="FAD-binding FR-type" evidence="4">
    <location>
        <begin position="105"/>
        <end position="204"/>
    </location>
</feature>
<dbReference type="Gene3D" id="3.40.50.80">
    <property type="entry name" value="Nucleotide-binding domain of ferredoxin-NADP reductase (FNR) module"/>
    <property type="match status" value="1"/>
</dbReference>
<name>A0A059KMV2_9BURK</name>
<keyword evidence="2" id="KW-0411">Iron-sulfur</keyword>
<keyword evidence="5" id="KW-0503">Monooxygenase</keyword>
<dbReference type="InterPro" id="IPR036010">
    <property type="entry name" value="2Fe-2S_ferredoxin-like_sf"/>
</dbReference>
<comment type="caution">
    <text evidence="5">The sequence shown here is derived from an EMBL/GenBank/DDBJ whole genome shotgun (WGS) entry which is preliminary data.</text>
</comment>
<sequence length="344" mass="37322">MSADTTGLPVTLVSGPSFQVQGQDTLLKGALRAGIGFPYECSVGGCGSCKFDLVEGEVHTLWAEAPGLSPRDRHKGKRLACQSVPLGPVTAKLRLDPACEPRIRPLRQSATLTRVEQVTHDMRQFSFRTPGPAEFLAGQYALLQFPALGLQRAYSMSNLPNPQGEWQFIVRRVPQGAGTGHLFDQLQPGDVLEIDGPYGMAWLRPPERDLLCIAGGSGLAPMLSVARAAAPLLQETGRRLHFYFGVRTPADRAAQALLAGLPGYGDRLRCEEVVSQPSADDARQGGWTGATGLVHEVVDARLGERLAEHEVYFAGPPAMVQAVTELLMVRRAVPYGQIHFDRFF</sequence>
<dbReference type="eggNOG" id="COG0633">
    <property type="taxonomic scope" value="Bacteria"/>
</dbReference>
<keyword evidence="2" id="KW-0479">Metal-binding</keyword>
<dbReference type="STRING" id="34103.SAMN05421778_103187"/>